<evidence type="ECO:0000256" key="10">
    <source>
        <dbReference type="ARBA" id="ARBA00023065"/>
    </source>
</evidence>
<feature type="domain" description="FeoB-type G" evidence="17">
    <location>
        <begin position="4"/>
        <end position="166"/>
    </location>
</feature>
<evidence type="ECO:0000256" key="12">
    <source>
        <dbReference type="ARBA" id="ARBA00023136"/>
    </source>
</evidence>
<evidence type="ECO:0000313" key="18">
    <source>
        <dbReference type="EMBL" id="GAU07664.1"/>
    </source>
</evidence>
<keyword evidence="4 16" id="KW-0410">Iron transport</keyword>
<comment type="function">
    <text evidence="16">Probable transporter of a GTP-driven Fe(2+) uptake system.</text>
</comment>
<feature type="binding site" evidence="15">
    <location>
        <position position="25"/>
    </location>
    <ligand>
        <name>Mg(2+)</name>
        <dbReference type="ChEBI" id="CHEBI:18420"/>
        <label>2</label>
    </ligand>
</feature>
<dbReference type="InterPro" id="IPR011642">
    <property type="entry name" value="Gate_dom"/>
</dbReference>
<feature type="transmembrane region" description="Helical" evidence="16">
    <location>
        <begin position="297"/>
        <end position="320"/>
    </location>
</feature>
<dbReference type="Gene3D" id="1.10.287.1770">
    <property type="match status" value="1"/>
</dbReference>
<dbReference type="NCBIfam" id="TIGR00437">
    <property type="entry name" value="feoB"/>
    <property type="match status" value="1"/>
</dbReference>
<evidence type="ECO:0000256" key="1">
    <source>
        <dbReference type="ARBA" id="ARBA00004429"/>
    </source>
</evidence>
<dbReference type="InterPro" id="IPR050860">
    <property type="entry name" value="FeoB_GTPase"/>
</dbReference>
<feature type="binding site" evidence="15">
    <location>
        <position position="26"/>
    </location>
    <ligand>
        <name>Mg(2+)</name>
        <dbReference type="ChEBI" id="CHEBI:18420"/>
        <label>2</label>
    </ligand>
</feature>
<dbReference type="InterPro" id="IPR041069">
    <property type="entry name" value="FeoB_Cyto"/>
</dbReference>
<evidence type="ECO:0000256" key="4">
    <source>
        <dbReference type="ARBA" id="ARBA00022496"/>
    </source>
</evidence>
<dbReference type="SUPFAM" id="SSF52540">
    <property type="entry name" value="P-loop containing nucleoside triphosphate hydrolases"/>
    <property type="match status" value="1"/>
</dbReference>
<dbReference type="AlphaFoldDB" id="A0A194AFW9"/>
<comment type="subcellular location">
    <subcellularLocation>
        <location evidence="1 16">Cell inner membrane</location>
        <topology evidence="1 16">Multi-pass membrane protein</topology>
    </subcellularLocation>
</comment>
<dbReference type="Pfam" id="PF02421">
    <property type="entry name" value="FeoB_N"/>
    <property type="match status" value="1"/>
</dbReference>
<dbReference type="InterPro" id="IPR003373">
    <property type="entry name" value="Fe2_transport_prot-B"/>
</dbReference>
<dbReference type="InterPro" id="IPR027417">
    <property type="entry name" value="P-loop_NTPase"/>
</dbReference>
<comment type="similarity">
    <text evidence="16">Belongs to the TRAFAC class TrmE-Era-EngA-EngB-Septin-like GTPase superfamily. FeoB GTPase (TC 9.A.8) family.</text>
</comment>
<dbReference type="Pfam" id="PF07670">
    <property type="entry name" value="Gate"/>
    <property type="match status" value="2"/>
</dbReference>
<dbReference type="GO" id="GO:0015093">
    <property type="term" value="F:ferrous iron transmembrane transporter activity"/>
    <property type="evidence" value="ECO:0007669"/>
    <property type="project" value="UniProtKB-UniRule"/>
</dbReference>
<dbReference type="Proteomes" id="UP000095200">
    <property type="component" value="Unassembled WGS sequence"/>
</dbReference>
<comment type="caution">
    <text evidence="18">The sequence shown here is derived from an EMBL/GenBank/DDBJ whole genome shotgun (WGS) entry which is preliminary data.</text>
</comment>
<feature type="binding site" evidence="14">
    <location>
        <begin position="117"/>
        <end position="120"/>
    </location>
    <ligand>
        <name>GTP</name>
        <dbReference type="ChEBI" id="CHEBI:37565"/>
        <label>1</label>
    </ligand>
</feature>
<feature type="binding site" evidence="14">
    <location>
        <begin position="11"/>
        <end position="18"/>
    </location>
    <ligand>
        <name>GTP</name>
        <dbReference type="ChEBI" id="CHEBI:37565"/>
        <label>1</label>
    </ligand>
</feature>
<dbReference type="PANTHER" id="PTHR43185:SF1">
    <property type="entry name" value="FE(2+) TRANSPORTER FEOB"/>
    <property type="match status" value="1"/>
</dbReference>
<proteinExistence type="inferred from homology"/>
<feature type="binding site" evidence="15">
    <location>
        <position position="22"/>
    </location>
    <ligand>
        <name>Mg(2+)</name>
        <dbReference type="ChEBI" id="CHEBI:18420"/>
        <label>1</label>
    </ligand>
</feature>
<evidence type="ECO:0000256" key="11">
    <source>
        <dbReference type="ARBA" id="ARBA00023134"/>
    </source>
</evidence>
<dbReference type="FunFam" id="3.40.50.300:FF:000426">
    <property type="entry name" value="Ferrous iron transport protein B"/>
    <property type="match status" value="1"/>
</dbReference>
<dbReference type="InterPro" id="IPR006073">
    <property type="entry name" value="GTP-bd"/>
</dbReference>
<reference evidence="19" key="1">
    <citation type="submission" date="2016-06" db="EMBL/GenBank/DDBJ databases">
        <title>Draft genome sequence of Desulfoplanes formicivorans strain Pf12B.</title>
        <authorList>
            <person name="Watanabe M."/>
            <person name="Kojima H."/>
            <person name="Fukui M."/>
        </authorList>
    </citation>
    <scope>NUCLEOTIDE SEQUENCE [LARGE SCALE GENOMIC DNA]</scope>
    <source>
        <strain evidence="19">Pf12B</strain>
    </source>
</reference>
<dbReference type="RefSeq" id="WP_069857174.1">
    <property type="nucleotide sequence ID" value="NZ_BDFE01000006.1"/>
</dbReference>
<feature type="transmembrane region" description="Helical" evidence="16">
    <location>
        <begin position="661"/>
        <end position="687"/>
    </location>
</feature>
<keyword evidence="6 16" id="KW-0812">Transmembrane</keyword>
<evidence type="ECO:0000259" key="17">
    <source>
        <dbReference type="PROSITE" id="PS51711"/>
    </source>
</evidence>
<feature type="transmembrane region" description="Helical" evidence="16">
    <location>
        <begin position="357"/>
        <end position="377"/>
    </location>
</feature>
<dbReference type="EMBL" id="BDFE01000006">
    <property type="protein sequence ID" value="GAU07664.1"/>
    <property type="molecule type" value="Genomic_DNA"/>
</dbReference>
<dbReference type="PRINTS" id="PR00326">
    <property type="entry name" value="GTP1OBG"/>
</dbReference>
<keyword evidence="9 16" id="KW-0408">Iron</keyword>
<evidence type="ECO:0000256" key="7">
    <source>
        <dbReference type="ARBA" id="ARBA00022741"/>
    </source>
</evidence>
<keyword evidence="8 16" id="KW-1133">Transmembrane helix</keyword>
<dbReference type="Pfam" id="PF17910">
    <property type="entry name" value="FeoB_Cyto"/>
    <property type="match status" value="1"/>
</dbReference>
<keyword evidence="7 14" id="KW-0547">Nucleotide-binding</keyword>
<evidence type="ECO:0000256" key="15">
    <source>
        <dbReference type="PIRSR" id="PIRSR603373-2"/>
    </source>
</evidence>
<keyword evidence="11 14" id="KW-0342">GTP-binding</keyword>
<evidence type="ECO:0000256" key="5">
    <source>
        <dbReference type="ARBA" id="ARBA00022519"/>
    </source>
</evidence>
<dbReference type="Gene3D" id="3.40.50.300">
    <property type="entry name" value="P-loop containing nucleotide triphosphate hydrolases"/>
    <property type="match status" value="1"/>
</dbReference>
<protein>
    <recommendedName>
        <fullName evidence="13 16">Ferrous iron transport protein B</fullName>
    </recommendedName>
</protein>
<feature type="binding site" evidence="14">
    <location>
        <begin position="57"/>
        <end position="60"/>
    </location>
    <ligand>
        <name>GTP</name>
        <dbReference type="ChEBI" id="CHEBI:37565"/>
        <label>1</label>
    </ligand>
</feature>
<keyword evidence="12 16" id="KW-0472">Membrane</keyword>
<feature type="transmembrane region" description="Helical" evidence="16">
    <location>
        <begin position="468"/>
        <end position="491"/>
    </location>
</feature>
<feature type="transmembrane region" description="Helical" evidence="16">
    <location>
        <begin position="525"/>
        <end position="546"/>
    </location>
</feature>
<keyword evidence="15" id="KW-0479">Metal-binding</keyword>
<dbReference type="InterPro" id="IPR030389">
    <property type="entry name" value="G_FEOB_dom"/>
</dbReference>
<feature type="transmembrane region" description="Helical" evidence="16">
    <location>
        <begin position="397"/>
        <end position="423"/>
    </location>
</feature>
<dbReference type="Pfam" id="PF07664">
    <property type="entry name" value="FeoB_C"/>
    <property type="match status" value="1"/>
</dbReference>
<accession>A0A194AFW9</accession>
<dbReference type="InterPro" id="IPR005225">
    <property type="entry name" value="Small_GTP-bd"/>
</dbReference>
<evidence type="ECO:0000256" key="16">
    <source>
        <dbReference type="RuleBase" id="RU362098"/>
    </source>
</evidence>
<dbReference type="OrthoDB" id="9809127at2"/>
<name>A0A194AFW9_9BACT</name>
<keyword evidence="19" id="KW-1185">Reference proteome</keyword>
<evidence type="ECO:0000256" key="8">
    <source>
        <dbReference type="ARBA" id="ARBA00022989"/>
    </source>
</evidence>
<dbReference type="GO" id="GO:0005886">
    <property type="term" value="C:plasma membrane"/>
    <property type="evidence" value="ECO:0007669"/>
    <property type="project" value="UniProtKB-SubCell"/>
</dbReference>
<sequence length="722" mass="79498">MDRTIRVALAGNPNCGKSTTFNAITGSKERVGNYPGITVERKEGCSCVHGATLRIIDLPGTYSLTAYSMEELVARQVLVDEKPELAIDVVDATALERSLYLAVQLMELGVPVVLSMNMMDEVRQKGIHIHTRELSARLGVPVVETVAKSGKGIGKLLKTVVDYAQSEAIKEFAPLHIPYGPDLDGVIQRMVDRIEEEQFLTERYPARFIAVKYLENDESLIKRGRSQGELGLELEAMAKEAEAMCERDSETYPEAVIADYRYAFINDILKDGVLEIEPTTNAHTRSDRIDAVLTHQILGPALMLGILYLMFTVTIEWGAYPQELLIAGFEWFGDVCTRILPDGLLQSLVVSGIVDGVGGVLSFVPLILIMFFMLTFLEDLGYMARMAYMMDRVFRFFGLHGSSVMPFIISGGIPGGCAVPGIMSARTLRSPKERLATLVVSPFMMCGAKLPLFIMMTAAFFPGSAARVMLLFSLGAWAVALLTARILRWAVIRGEPTPFVMELPPYRMPALSGLWMHTWERTWQYIKKAGTVILAISILIWAAMTFPRLPAEKIQSFDARVAAVMQDQQLSPQEQEMKINVIRGEQAEMALRNTVAGRIGDALLPATSLAGFNWKMNIAVLGGFAAKEVIVSTLGTAYSMAEVDPENPAALGERLKSDPHWTIPAVIGCMTFILLYAPCFVTVIAMARESSWKWAVFAVVFNTLLAYILAVIIYQAGSAMSG</sequence>
<keyword evidence="3" id="KW-1003">Cell membrane</keyword>
<dbReference type="GO" id="GO:0005525">
    <property type="term" value="F:GTP binding"/>
    <property type="evidence" value="ECO:0007669"/>
    <property type="project" value="UniProtKB-KW"/>
</dbReference>
<keyword evidence="10" id="KW-0406">Ion transport</keyword>
<evidence type="ECO:0000256" key="3">
    <source>
        <dbReference type="ARBA" id="ARBA00022475"/>
    </source>
</evidence>
<feature type="transmembrane region" description="Helical" evidence="16">
    <location>
        <begin position="618"/>
        <end position="641"/>
    </location>
</feature>
<keyword evidence="2 16" id="KW-0813">Transport</keyword>
<organism evidence="18 19">
    <name type="scientific">Desulfoplanes formicivorans</name>
    <dbReference type="NCBI Taxonomy" id="1592317"/>
    <lineage>
        <taxon>Bacteria</taxon>
        <taxon>Pseudomonadati</taxon>
        <taxon>Thermodesulfobacteriota</taxon>
        <taxon>Desulfovibrionia</taxon>
        <taxon>Desulfovibrionales</taxon>
        <taxon>Desulfoplanaceae</taxon>
        <taxon>Desulfoplanes</taxon>
    </lineage>
</organism>
<keyword evidence="15" id="KW-0460">Magnesium</keyword>
<dbReference type="CDD" id="cd01879">
    <property type="entry name" value="FeoB"/>
    <property type="match status" value="1"/>
</dbReference>
<dbReference type="STRING" id="1592317.DPF_0359"/>
<feature type="transmembrane region" description="Helical" evidence="16">
    <location>
        <begin position="435"/>
        <end position="461"/>
    </location>
</feature>
<evidence type="ECO:0000256" key="6">
    <source>
        <dbReference type="ARBA" id="ARBA00022692"/>
    </source>
</evidence>
<dbReference type="PANTHER" id="PTHR43185">
    <property type="entry name" value="FERROUS IRON TRANSPORT PROTEIN B"/>
    <property type="match status" value="1"/>
</dbReference>
<dbReference type="PROSITE" id="PS51711">
    <property type="entry name" value="G_FEOB"/>
    <property type="match status" value="1"/>
</dbReference>
<dbReference type="GO" id="GO:0046872">
    <property type="term" value="F:metal ion binding"/>
    <property type="evidence" value="ECO:0007669"/>
    <property type="project" value="UniProtKB-KW"/>
</dbReference>
<evidence type="ECO:0000313" key="19">
    <source>
        <dbReference type="Proteomes" id="UP000095200"/>
    </source>
</evidence>
<gene>
    <name evidence="18" type="ORF">DPF_0359</name>
</gene>
<evidence type="ECO:0000256" key="13">
    <source>
        <dbReference type="NCBIfam" id="TIGR00437"/>
    </source>
</evidence>
<evidence type="ECO:0000256" key="14">
    <source>
        <dbReference type="PIRSR" id="PIRSR603373-1"/>
    </source>
</evidence>
<keyword evidence="5" id="KW-0997">Cell inner membrane</keyword>
<dbReference type="InterPro" id="IPR011640">
    <property type="entry name" value="Fe2_transport_prot_B_C"/>
</dbReference>
<evidence type="ECO:0000256" key="9">
    <source>
        <dbReference type="ARBA" id="ARBA00023004"/>
    </source>
</evidence>
<evidence type="ECO:0000256" key="2">
    <source>
        <dbReference type="ARBA" id="ARBA00022448"/>
    </source>
</evidence>
<dbReference type="NCBIfam" id="TIGR00231">
    <property type="entry name" value="small_GTP"/>
    <property type="match status" value="1"/>
</dbReference>
<feature type="transmembrane region" description="Helical" evidence="16">
    <location>
        <begin position="694"/>
        <end position="716"/>
    </location>
</feature>
<feature type="binding site" evidence="15">
    <location>
        <position position="23"/>
    </location>
    <ligand>
        <name>Mg(2+)</name>
        <dbReference type="ChEBI" id="CHEBI:18420"/>
        <label>2</label>
    </ligand>
</feature>
<feature type="binding site" evidence="14">
    <location>
        <begin position="36"/>
        <end position="40"/>
    </location>
    <ligand>
        <name>GTP</name>
        <dbReference type="ChEBI" id="CHEBI:37565"/>
        <label>1</label>
    </ligand>
</feature>